<comment type="caution">
    <text evidence="1">The sequence shown here is derived from an EMBL/GenBank/DDBJ whole genome shotgun (WGS) entry which is preliminary data.</text>
</comment>
<name>A0A9W9ES03_9EURO</name>
<dbReference type="AlphaFoldDB" id="A0A9W9ES03"/>
<dbReference type="GeneID" id="81397933"/>
<gene>
    <name evidence="1" type="ORF">NUU61_008239</name>
</gene>
<dbReference type="EMBL" id="JAPMSZ010000010">
    <property type="protein sequence ID" value="KAJ5086932.1"/>
    <property type="molecule type" value="Genomic_DNA"/>
</dbReference>
<dbReference type="OrthoDB" id="2012566at2759"/>
<sequence length="474" mass="52941">MFTSVIFEFSFANGKTQAEQDQIRPVPNSSLYKIAHSGTWFNHQKGLLNQDECHQALAKKLGLTLSELLYAIKAMPQPSLPIGAITLQDKFPDMRFFAVGNASGDQLDALQAHPRRDKKPTLPIITSCQLGERLPHAGFIRKLVIAGQLKPSDTLYVTQNLEHAAAAQLGGFQTMVYKSEVQCATGVRKLCSNPIQSGLSFLKHHAKCLDLQTSEGEGLKDACCQLHIMEALGDESLVYLPGSSPPFTWLYDDSVRKVPVYSKPPCVDHNSIALSVLKDVTMDQRHDIMDQMLQLRDSEGIMQVYFSDELIRLDFAIAINALALFHEFGRGEQLRETEEWVFNMLKTRAHKYSSHYYTTPDLILFFVSRMLQKAQSLRPRFLGLLRECILERKEAVVDSMSLAARLIAAARCGIRDDSAVNLLVMSQQTDGSWPPGAIYKSPQSGQLCYHHGLTTAWAIQAIRDQTALALNEVC</sequence>
<accession>A0A9W9ES03</accession>
<reference evidence="1" key="2">
    <citation type="journal article" date="2023" name="IMA Fungus">
        <title>Comparative genomic study of the Penicillium genus elucidates a diverse pangenome and 15 lateral gene transfer events.</title>
        <authorList>
            <person name="Petersen C."/>
            <person name="Sorensen T."/>
            <person name="Nielsen M.R."/>
            <person name="Sondergaard T.E."/>
            <person name="Sorensen J.L."/>
            <person name="Fitzpatrick D.A."/>
            <person name="Frisvad J.C."/>
            <person name="Nielsen K.L."/>
        </authorList>
    </citation>
    <scope>NUCLEOTIDE SEQUENCE</scope>
    <source>
        <strain evidence="1">IBT 34128</strain>
    </source>
</reference>
<dbReference type="Gene3D" id="1.10.150.240">
    <property type="entry name" value="Putative phosphatase, domain 2"/>
    <property type="match status" value="1"/>
</dbReference>
<evidence type="ECO:0000313" key="1">
    <source>
        <dbReference type="EMBL" id="KAJ5086932.1"/>
    </source>
</evidence>
<organism evidence="1 2">
    <name type="scientific">Penicillium alfredii</name>
    <dbReference type="NCBI Taxonomy" id="1506179"/>
    <lineage>
        <taxon>Eukaryota</taxon>
        <taxon>Fungi</taxon>
        <taxon>Dikarya</taxon>
        <taxon>Ascomycota</taxon>
        <taxon>Pezizomycotina</taxon>
        <taxon>Eurotiomycetes</taxon>
        <taxon>Eurotiomycetidae</taxon>
        <taxon>Eurotiales</taxon>
        <taxon>Aspergillaceae</taxon>
        <taxon>Penicillium</taxon>
    </lineage>
</organism>
<dbReference type="Gene3D" id="3.40.50.1000">
    <property type="entry name" value="HAD superfamily/HAD-like"/>
    <property type="match status" value="1"/>
</dbReference>
<keyword evidence="2" id="KW-1185">Reference proteome</keyword>
<evidence type="ECO:0000313" key="2">
    <source>
        <dbReference type="Proteomes" id="UP001141434"/>
    </source>
</evidence>
<dbReference type="RefSeq" id="XP_056509057.1">
    <property type="nucleotide sequence ID" value="XM_056658764.1"/>
</dbReference>
<dbReference type="InterPro" id="IPR023198">
    <property type="entry name" value="PGP-like_dom2"/>
</dbReference>
<protein>
    <submittedName>
        <fullName evidence="1">Uncharacterized protein</fullName>
    </submittedName>
</protein>
<reference evidence="1" key="1">
    <citation type="submission" date="2022-11" db="EMBL/GenBank/DDBJ databases">
        <authorList>
            <person name="Petersen C."/>
        </authorList>
    </citation>
    <scope>NUCLEOTIDE SEQUENCE</scope>
    <source>
        <strain evidence="1">IBT 34128</strain>
    </source>
</reference>
<dbReference type="InterPro" id="IPR023214">
    <property type="entry name" value="HAD_sf"/>
</dbReference>
<dbReference type="Proteomes" id="UP001141434">
    <property type="component" value="Unassembled WGS sequence"/>
</dbReference>
<proteinExistence type="predicted"/>